<organism evidence="1 2">
    <name type="scientific">Pontiella desulfatans</name>
    <dbReference type="NCBI Taxonomy" id="2750659"/>
    <lineage>
        <taxon>Bacteria</taxon>
        <taxon>Pseudomonadati</taxon>
        <taxon>Kiritimatiellota</taxon>
        <taxon>Kiritimatiellia</taxon>
        <taxon>Kiritimatiellales</taxon>
        <taxon>Pontiellaceae</taxon>
        <taxon>Pontiella</taxon>
    </lineage>
</organism>
<reference evidence="1 2" key="1">
    <citation type="submission" date="2019-04" db="EMBL/GenBank/DDBJ databases">
        <authorList>
            <person name="Van Vliet M D."/>
        </authorList>
    </citation>
    <scope>NUCLEOTIDE SEQUENCE [LARGE SCALE GENOMIC DNA]</scope>
    <source>
        <strain evidence="1 2">F1</strain>
    </source>
</reference>
<protein>
    <submittedName>
        <fullName evidence="1">Uncharacterized protein</fullName>
    </submittedName>
</protein>
<accession>A0A6C2U4Y0</accession>
<evidence type="ECO:0000313" key="2">
    <source>
        <dbReference type="Proteomes" id="UP000366872"/>
    </source>
</evidence>
<dbReference type="AlphaFoldDB" id="A0A6C2U4Y0"/>
<gene>
    <name evidence="1" type="ORF">PDESU_03620</name>
</gene>
<sequence>MSKAIQIRTLDDIEALLVWIEEEAQKPNLRFYRFVLQRLFDGGEFSAIHVDTLIKLISKNKLWSDQLNQETNTAPEVLRDRFSRRIRWLNKLVWNADDSPYATTLAIVYDRASSKYQMVSDSERVQIARVGRPPRRQTEVSVDFHTDDLLQGMPCLSADSELEFSIRSSISGYIHIFHRDGDGCIDKLFPEHGSELFLRIDRGKDLYFPDAISDLCKLKCWKIGAPDVETPVQQQLLVVVTARNVDVAVEDIIEEFGGVRARPINIQHMQVDDLTERQKLSTLAEYQLNR</sequence>
<evidence type="ECO:0000313" key="1">
    <source>
        <dbReference type="EMBL" id="VGO15040.1"/>
    </source>
</evidence>
<dbReference type="Proteomes" id="UP000366872">
    <property type="component" value="Unassembled WGS sequence"/>
</dbReference>
<dbReference type="EMBL" id="CAAHFG010000002">
    <property type="protein sequence ID" value="VGO15040.1"/>
    <property type="molecule type" value="Genomic_DNA"/>
</dbReference>
<keyword evidence="2" id="KW-1185">Reference proteome</keyword>
<proteinExistence type="predicted"/>
<name>A0A6C2U4Y0_PONDE</name>
<dbReference type="RefSeq" id="WP_136080649.1">
    <property type="nucleotide sequence ID" value="NZ_CAAHFG010000002.1"/>
</dbReference>